<name>A0A0C5VCU9_9GAMM</name>
<comment type="similarity">
    <text evidence="1">Belongs to the EndA/NucM nuclease family.</text>
</comment>
<dbReference type="STRING" id="1445510.YC6258_00260"/>
<evidence type="ECO:0000313" key="6">
    <source>
        <dbReference type="Proteomes" id="UP000032266"/>
    </source>
</evidence>
<dbReference type="RefSeq" id="WP_144407521.1">
    <property type="nucleotide sequence ID" value="NZ_CP007142.1"/>
</dbReference>
<evidence type="ECO:0000256" key="3">
    <source>
        <dbReference type="ARBA" id="ARBA00022801"/>
    </source>
</evidence>
<gene>
    <name evidence="5" type="ORF">YC6258_00260</name>
</gene>
<keyword evidence="4" id="KW-0732">Signal</keyword>
<keyword evidence="5" id="KW-0255">Endonuclease</keyword>
<evidence type="ECO:0000313" key="5">
    <source>
        <dbReference type="EMBL" id="AJQ92312.1"/>
    </source>
</evidence>
<dbReference type="EMBL" id="CP007142">
    <property type="protein sequence ID" value="AJQ92312.1"/>
    <property type="molecule type" value="Genomic_DNA"/>
</dbReference>
<evidence type="ECO:0000256" key="2">
    <source>
        <dbReference type="ARBA" id="ARBA00022722"/>
    </source>
</evidence>
<proteinExistence type="inferred from homology"/>
<dbReference type="PANTHER" id="PTHR33607">
    <property type="entry name" value="ENDONUCLEASE-1"/>
    <property type="match status" value="1"/>
</dbReference>
<feature type="chain" id="PRO_5002183517" evidence="4">
    <location>
        <begin position="20"/>
        <end position="311"/>
    </location>
</feature>
<keyword evidence="6" id="KW-1185">Reference proteome</keyword>
<dbReference type="InterPro" id="IPR007346">
    <property type="entry name" value="Endonuclease-I"/>
</dbReference>
<evidence type="ECO:0000256" key="1">
    <source>
        <dbReference type="ARBA" id="ARBA00006429"/>
    </source>
</evidence>
<keyword evidence="2" id="KW-0540">Nuclease</keyword>
<reference evidence="5 6" key="1">
    <citation type="submission" date="2014-01" db="EMBL/GenBank/DDBJ databases">
        <title>Full genme sequencing of cellulolytic bacterium Gynuella sunshinyii YC6258T gen. nov., sp. nov.</title>
        <authorList>
            <person name="Khan H."/>
            <person name="Chung E.J."/>
            <person name="Chung Y.R."/>
        </authorList>
    </citation>
    <scope>NUCLEOTIDE SEQUENCE [LARGE SCALE GENOMIC DNA]</scope>
    <source>
        <strain evidence="5 6">YC6258</strain>
    </source>
</reference>
<accession>A0A0C5VCU9</accession>
<dbReference type="OrthoDB" id="9800417at2"/>
<keyword evidence="3 5" id="KW-0378">Hydrolase</keyword>
<dbReference type="GO" id="GO:0004530">
    <property type="term" value="F:deoxyribonuclease I activity"/>
    <property type="evidence" value="ECO:0007669"/>
    <property type="project" value="UniProtKB-EC"/>
</dbReference>
<dbReference type="Proteomes" id="UP000032266">
    <property type="component" value="Chromosome"/>
</dbReference>
<dbReference type="AlphaFoldDB" id="A0A0C5VCU9"/>
<dbReference type="EC" id="3.1.21.1" evidence="5"/>
<evidence type="ECO:0000256" key="4">
    <source>
        <dbReference type="SAM" id="SignalP"/>
    </source>
</evidence>
<dbReference type="SUPFAM" id="SSF54060">
    <property type="entry name" value="His-Me finger endonucleases"/>
    <property type="match status" value="1"/>
</dbReference>
<feature type="signal peptide" evidence="4">
    <location>
        <begin position="1"/>
        <end position="19"/>
    </location>
</feature>
<protein>
    <submittedName>
        <fullName evidence="5">Endonuclease I</fullName>
        <ecNumber evidence="5">3.1.21.1</ecNumber>
    </submittedName>
</protein>
<dbReference type="KEGG" id="gsn:YC6258_00260"/>
<dbReference type="PANTHER" id="PTHR33607:SF2">
    <property type="entry name" value="ENDONUCLEASE-1"/>
    <property type="match status" value="1"/>
</dbReference>
<sequence length="311" mass="35361">MQKLLLTGCLISATTFAFAEHANSFSEAKKIASSIYADEHQTFYCGCDFKDNTILPSNCGYQPRKQPERGARLEWEHVVPAWEFGHQRQCWQNGGRARCTSTDHYFNIMESDLHNLVPAVGELNGDRSNFRYGIIQGEPRAYGQCNFEVDFKSHRAEPPEDRQGDVARIYFYMRDRYGLKISRQQTQLFDAWSKLDPVDEDEKQLNTRILNIQGNSNCYVSTDCTVEKISEEEQTLTSSSDENQCQPEIHTCSQMKSCAQAKYVNDPQTPVCQPPETSVILPASQHIRGTHDAITHTQTTTLVRSDPSMVD</sequence>
<dbReference type="InterPro" id="IPR044925">
    <property type="entry name" value="His-Me_finger_sf"/>
</dbReference>
<dbReference type="PATRIC" id="fig|1445510.3.peg.253"/>
<dbReference type="Pfam" id="PF04231">
    <property type="entry name" value="Endonuclease_1"/>
    <property type="match status" value="1"/>
</dbReference>
<organism evidence="5 6">
    <name type="scientific">Gynuella sunshinyii YC6258</name>
    <dbReference type="NCBI Taxonomy" id="1445510"/>
    <lineage>
        <taxon>Bacteria</taxon>
        <taxon>Pseudomonadati</taxon>
        <taxon>Pseudomonadota</taxon>
        <taxon>Gammaproteobacteria</taxon>
        <taxon>Oceanospirillales</taxon>
        <taxon>Saccharospirillaceae</taxon>
        <taxon>Gynuella</taxon>
    </lineage>
</organism>
<dbReference type="HOGENOM" id="CLU_070541_0_0_6"/>